<name>A8P0G9_COPC7</name>
<feature type="chain" id="PRO_5002724548" description="CBM1 domain-containing protein" evidence="3">
    <location>
        <begin position="19"/>
        <end position="246"/>
    </location>
</feature>
<reference evidence="5 6" key="1">
    <citation type="journal article" date="2010" name="Proc. Natl. Acad. Sci. U.S.A.">
        <title>Insights into evolution of multicellular fungi from the assembled chromosomes of the mushroom Coprinopsis cinerea (Coprinus cinereus).</title>
        <authorList>
            <person name="Stajich J.E."/>
            <person name="Wilke S.K."/>
            <person name="Ahren D."/>
            <person name="Au C.H."/>
            <person name="Birren B.W."/>
            <person name="Borodovsky M."/>
            <person name="Burns C."/>
            <person name="Canback B."/>
            <person name="Casselton L.A."/>
            <person name="Cheng C.K."/>
            <person name="Deng J."/>
            <person name="Dietrich F.S."/>
            <person name="Fargo D.C."/>
            <person name="Farman M.L."/>
            <person name="Gathman A.C."/>
            <person name="Goldberg J."/>
            <person name="Guigo R."/>
            <person name="Hoegger P.J."/>
            <person name="Hooker J.B."/>
            <person name="Huggins A."/>
            <person name="James T.Y."/>
            <person name="Kamada T."/>
            <person name="Kilaru S."/>
            <person name="Kodira C."/>
            <person name="Kues U."/>
            <person name="Kupfer D."/>
            <person name="Kwan H.S."/>
            <person name="Lomsadze A."/>
            <person name="Li W."/>
            <person name="Lilly W.W."/>
            <person name="Ma L.J."/>
            <person name="Mackey A.J."/>
            <person name="Manning G."/>
            <person name="Martin F."/>
            <person name="Muraguchi H."/>
            <person name="Natvig D.O."/>
            <person name="Palmerini H."/>
            <person name="Ramesh M.A."/>
            <person name="Rehmeyer C.J."/>
            <person name="Roe B.A."/>
            <person name="Shenoy N."/>
            <person name="Stanke M."/>
            <person name="Ter-Hovhannisyan V."/>
            <person name="Tunlid A."/>
            <person name="Velagapudi R."/>
            <person name="Vision T.J."/>
            <person name="Zeng Q."/>
            <person name="Zolan M.E."/>
            <person name="Pukkila P.J."/>
        </authorList>
    </citation>
    <scope>NUCLEOTIDE SEQUENCE [LARGE SCALE GENOMIC DNA]</scope>
    <source>
        <strain evidence="6">Okayama-7 / 130 / ATCC MYA-4618 / FGSC 9003</strain>
    </source>
</reference>
<evidence type="ECO:0000259" key="4">
    <source>
        <dbReference type="PROSITE" id="PS51164"/>
    </source>
</evidence>
<evidence type="ECO:0000256" key="1">
    <source>
        <dbReference type="ARBA" id="ARBA00022729"/>
    </source>
</evidence>
<dbReference type="SUPFAM" id="SSF57180">
    <property type="entry name" value="Cellulose-binding domain"/>
    <property type="match status" value="1"/>
</dbReference>
<dbReference type="InterPro" id="IPR035971">
    <property type="entry name" value="CBD_sf"/>
</dbReference>
<dbReference type="eggNOG" id="ENOG502S1FJ">
    <property type="taxonomic scope" value="Eukaryota"/>
</dbReference>
<proteinExistence type="predicted"/>
<keyword evidence="6" id="KW-1185">Reference proteome</keyword>
<dbReference type="GO" id="GO:0030248">
    <property type="term" value="F:cellulose binding"/>
    <property type="evidence" value="ECO:0007669"/>
    <property type="project" value="InterPro"/>
</dbReference>
<keyword evidence="1 3" id="KW-0732">Signal</keyword>
<dbReference type="OMA" id="AWYVCTG"/>
<dbReference type="SMART" id="SM00236">
    <property type="entry name" value="fCBD"/>
    <property type="match status" value="1"/>
</dbReference>
<organism evidence="5 6">
    <name type="scientific">Coprinopsis cinerea (strain Okayama-7 / 130 / ATCC MYA-4618 / FGSC 9003)</name>
    <name type="common">Inky cap fungus</name>
    <name type="synonym">Hormographiella aspergillata</name>
    <dbReference type="NCBI Taxonomy" id="240176"/>
    <lineage>
        <taxon>Eukaryota</taxon>
        <taxon>Fungi</taxon>
        <taxon>Dikarya</taxon>
        <taxon>Basidiomycota</taxon>
        <taxon>Agaricomycotina</taxon>
        <taxon>Agaricomycetes</taxon>
        <taxon>Agaricomycetidae</taxon>
        <taxon>Agaricales</taxon>
        <taxon>Agaricineae</taxon>
        <taxon>Psathyrellaceae</taxon>
        <taxon>Coprinopsis</taxon>
    </lineage>
</organism>
<feature type="compositionally biased region" description="Pro residues" evidence="2">
    <location>
        <begin position="68"/>
        <end position="90"/>
    </location>
</feature>
<dbReference type="Pfam" id="PF00734">
    <property type="entry name" value="CBM_1"/>
    <property type="match status" value="1"/>
</dbReference>
<dbReference type="EMBL" id="AACS02000006">
    <property type="protein sequence ID" value="EAU83902.1"/>
    <property type="molecule type" value="Genomic_DNA"/>
</dbReference>
<gene>
    <name evidence="5" type="ORF">CC1G_10307</name>
</gene>
<dbReference type="Proteomes" id="UP000001861">
    <property type="component" value="Unassembled WGS sequence"/>
</dbReference>
<dbReference type="GeneID" id="6014446"/>
<dbReference type="PROSITE" id="PS00562">
    <property type="entry name" value="CBM1_1"/>
    <property type="match status" value="1"/>
</dbReference>
<dbReference type="AlphaFoldDB" id="A8P0G9"/>
<feature type="domain" description="CBM1" evidence="4">
    <location>
        <begin position="20"/>
        <end position="56"/>
    </location>
</feature>
<sequence>MLKASIIAVTLCAALVNGQATAGPYGQCGGQGWSGPTECTSGYTCTVSNQWYSQCLPGAAPTTVAPPVTQPPVTQPPTGPTPSAPVPAPDATPTLIPGHSFIRAVSAPNFRKYLRSQVRGRASDAVLGEYTEAALFRLENGQLIQNVPDGSVLYAHVEPRTDSSMNKLKVTWETTQATNGRFVWSGDTLEWSSPSVSRPQSNAWLVCPDAQGNKLVYINLGPYGYQTPAGCADQTIHAYTGPIAVP</sequence>
<dbReference type="STRING" id="240176.A8P0G9"/>
<dbReference type="InParanoid" id="A8P0G9"/>
<dbReference type="GO" id="GO:0005576">
    <property type="term" value="C:extracellular region"/>
    <property type="evidence" value="ECO:0007669"/>
    <property type="project" value="InterPro"/>
</dbReference>
<evidence type="ECO:0000256" key="2">
    <source>
        <dbReference type="SAM" id="MobiDB-lite"/>
    </source>
</evidence>
<accession>A8P0G9</accession>
<feature type="region of interest" description="Disordered" evidence="2">
    <location>
        <begin position="66"/>
        <end position="93"/>
    </location>
</feature>
<feature type="signal peptide" evidence="3">
    <location>
        <begin position="1"/>
        <end position="18"/>
    </location>
</feature>
<evidence type="ECO:0000256" key="3">
    <source>
        <dbReference type="SAM" id="SignalP"/>
    </source>
</evidence>
<dbReference type="GO" id="GO:0005975">
    <property type="term" value="P:carbohydrate metabolic process"/>
    <property type="evidence" value="ECO:0007669"/>
    <property type="project" value="InterPro"/>
</dbReference>
<comment type="caution">
    <text evidence="5">The sequence shown here is derived from an EMBL/GenBank/DDBJ whole genome shotgun (WGS) entry which is preliminary data.</text>
</comment>
<dbReference type="RefSeq" id="XP_001837886.1">
    <property type="nucleotide sequence ID" value="XM_001837834.1"/>
</dbReference>
<evidence type="ECO:0000313" key="5">
    <source>
        <dbReference type="EMBL" id="EAU83902.1"/>
    </source>
</evidence>
<dbReference type="VEuPathDB" id="FungiDB:CC1G_10307"/>
<dbReference type="OrthoDB" id="2119228at2759"/>
<protein>
    <recommendedName>
        <fullName evidence="4">CBM1 domain-containing protein</fullName>
    </recommendedName>
</protein>
<dbReference type="KEGG" id="cci:CC1G_10307"/>
<dbReference type="PROSITE" id="PS51164">
    <property type="entry name" value="CBM1_2"/>
    <property type="match status" value="1"/>
</dbReference>
<evidence type="ECO:0000313" key="6">
    <source>
        <dbReference type="Proteomes" id="UP000001861"/>
    </source>
</evidence>
<dbReference type="InterPro" id="IPR000254">
    <property type="entry name" value="CBD"/>
</dbReference>